<proteinExistence type="predicted"/>
<feature type="transmembrane region" description="Helical" evidence="5">
    <location>
        <begin position="29"/>
        <end position="54"/>
    </location>
</feature>
<dbReference type="InterPro" id="IPR027417">
    <property type="entry name" value="P-loop_NTPase"/>
</dbReference>
<evidence type="ECO:0000256" key="5">
    <source>
        <dbReference type="SAM" id="Phobius"/>
    </source>
</evidence>
<evidence type="ECO:0000259" key="6">
    <source>
        <dbReference type="PROSITE" id="PS50893"/>
    </source>
</evidence>
<dbReference type="Gene3D" id="3.40.50.300">
    <property type="entry name" value="P-loop containing nucleotide triphosphate hydrolases"/>
    <property type="match status" value="1"/>
</dbReference>
<evidence type="ECO:0000256" key="3">
    <source>
        <dbReference type="ARBA" id="ARBA00022989"/>
    </source>
</evidence>
<dbReference type="GO" id="GO:0005886">
    <property type="term" value="C:plasma membrane"/>
    <property type="evidence" value="ECO:0007669"/>
    <property type="project" value="UniProtKB-SubCell"/>
</dbReference>
<dbReference type="AlphaFoldDB" id="A0A2W7MWF8"/>
<evidence type="ECO:0000256" key="1">
    <source>
        <dbReference type="ARBA" id="ARBA00004651"/>
    </source>
</evidence>
<dbReference type="Gene3D" id="1.20.1560.10">
    <property type="entry name" value="ABC transporter type 1, transmembrane domain"/>
    <property type="match status" value="1"/>
</dbReference>
<evidence type="ECO:0000256" key="2">
    <source>
        <dbReference type="ARBA" id="ARBA00022692"/>
    </source>
</evidence>
<dbReference type="RefSeq" id="WP_111538788.1">
    <property type="nucleotide sequence ID" value="NZ_QKZL01000027.1"/>
</dbReference>
<dbReference type="EMBL" id="QKZL01000027">
    <property type="protein sequence ID" value="PZX11893.1"/>
    <property type="molecule type" value="Genomic_DNA"/>
</dbReference>
<comment type="caution">
    <text evidence="8">The sequence shown here is derived from an EMBL/GenBank/DDBJ whole genome shotgun (WGS) entry which is preliminary data.</text>
</comment>
<comment type="subcellular location">
    <subcellularLocation>
        <location evidence="1">Cell membrane</location>
        <topology evidence="1">Multi-pass membrane protein</topology>
    </subcellularLocation>
</comment>
<dbReference type="PROSITE" id="PS50929">
    <property type="entry name" value="ABC_TM1F"/>
    <property type="match status" value="1"/>
</dbReference>
<dbReference type="Pfam" id="PF00664">
    <property type="entry name" value="ABC_membrane"/>
    <property type="match status" value="1"/>
</dbReference>
<dbReference type="SUPFAM" id="SSF52540">
    <property type="entry name" value="P-loop containing nucleoside triphosphate hydrolases"/>
    <property type="match status" value="1"/>
</dbReference>
<dbReference type="PROSITE" id="PS50893">
    <property type="entry name" value="ABC_TRANSPORTER_2"/>
    <property type="match status" value="1"/>
</dbReference>
<reference evidence="8 9" key="1">
    <citation type="submission" date="2018-06" db="EMBL/GenBank/DDBJ databases">
        <title>Genomic Encyclopedia of Archaeal and Bacterial Type Strains, Phase II (KMG-II): from individual species to whole genera.</title>
        <authorList>
            <person name="Goeker M."/>
        </authorList>
    </citation>
    <scope>NUCLEOTIDE SEQUENCE [LARGE SCALE GENOMIC DNA]</scope>
    <source>
        <strain evidence="8 9">DSM 22009</strain>
    </source>
</reference>
<feature type="transmembrane region" description="Helical" evidence="5">
    <location>
        <begin position="144"/>
        <end position="163"/>
    </location>
</feature>
<dbReference type="PANTHER" id="PTHR24221">
    <property type="entry name" value="ATP-BINDING CASSETTE SUB-FAMILY B"/>
    <property type="match status" value="1"/>
</dbReference>
<dbReference type="InterPro" id="IPR036640">
    <property type="entry name" value="ABC1_TM_sf"/>
</dbReference>
<dbReference type="InterPro" id="IPR011527">
    <property type="entry name" value="ABC1_TM_dom"/>
</dbReference>
<organism evidence="8 9">
    <name type="scientific">Palleronia aestuarii</name>
    <dbReference type="NCBI Taxonomy" id="568105"/>
    <lineage>
        <taxon>Bacteria</taxon>
        <taxon>Pseudomonadati</taxon>
        <taxon>Pseudomonadota</taxon>
        <taxon>Alphaproteobacteria</taxon>
        <taxon>Rhodobacterales</taxon>
        <taxon>Roseobacteraceae</taxon>
        <taxon>Palleronia</taxon>
    </lineage>
</organism>
<dbReference type="GO" id="GO:0005524">
    <property type="term" value="F:ATP binding"/>
    <property type="evidence" value="ECO:0007669"/>
    <property type="project" value="UniProtKB-KW"/>
</dbReference>
<dbReference type="InterPro" id="IPR039421">
    <property type="entry name" value="Type_1_exporter"/>
</dbReference>
<dbReference type="OrthoDB" id="5288404at2"/>
<sequence length="574" mass="62280">METSPHLSSGSSSRSFAAIRRELNLRIPIVSLLTATLTITLLELVLPVTILQLYDRIVPNRSVETLSVLFFAAGGLLCVEFVLKACRAHLVALNGFAFAHRAGRRAIEAMLRNSVMGGALRPSEGFAILGSIRSIRDGQNGKDLVATAELLFVPVAIAIVGIIAGPLALVPLGLLIVFALASMINGRRLANANARRNESDDRRYDFIVEALSAIHTVKALAMEPRILRRYEALKQQSCMDSLAVSRAYTRSFDTAASFGTLLTFLMVLGGAALVMSERISVGAMIASVILAGRIGQPLQKALGMLLQRRNLVAETHRVASFLSASAPIPSKGIVPENRGLLELDAVTMRSLDGHALLERASLRLEPGQAYLLDAAGGEDRAAFFRAVAGLCDCETGEVRLNGTKITEIEQTVRAQQVAWLQRNPVIYRGTLMDNLSRFGSSSLADVLYVAKHLGLEDDVARLPRGLETMLQGDGADPIHPGLKQRVAIARQLSPRPKLILFDHADTGLDRRSYEAIQGLFSRLRGKATLVLATGDRTLQALATRRITIRDGRLDVDRAEKGAGLQVATYREFRI</sequence>
<evidence type="ECO:0000256" key="4">
    <source>
        <dbReference type="ARBA" id="ARBA00023136"/>
    </source>
</evidence>
<evidence type="ECO:0000313" key="8">
    <source>
        <dbReference type="EMBL" id="PZX11893.1"/>
    </source>
</evidence>
<feature type="transmembrane region" description="Helical" evidence="5">
    <location>
        <begin position="255"/>
        <end position="273"/>
    </location>
</feature>
<feature type="transmembrane region" description="Helical" evidence="5">
    <location>
        <begin position="66"/>
        <end position="83"/>
    </location>
</feature>
<dbReference type="Pfam" id="PF00005">
    <property type="entry name" value="ABC_tran"/>
    <property type="match status" value="1"/>
</dbReference>
<dbReference type="GO" id="GO:0016887">
    <property type="term" value="F:ATP hydrolysis activity"/>
    <property type="evidence" value="ECO:0007669"/>
    <property type="project" value="InterPro"/>
</dbReference>
<keyword evidence="3 5" id="KW-1133">Transmembrane helix</keyword>
<evidence type="ECO:0000259" key="7">
    <source>
        <dbReference type="PROSITE" id="PS50929"/>
    </source>
</evidence>
<feature type="domain" description="ABC transmembrane type-1" evidence="7">
    <location>
        <begin position="32"/>
        <end position="310"/>
    </location>
</feature>
<keyword evidence="8" id="KW-0067">ATP-binding</keyword>
<accession>A0A2W7MWF8</accession>
<name>A0A2W7MWF8_9RHOB</name>
<dbReference type="SUPFAM" id="SSF90123">
    <property type="entry name" value="ABC transporter transmembrane region"/>
    <property type="match status" value="1"/>
</dbReference>
<keyword evidence="4 5" id="KW-0472">Membrane</keyword>
<dbReference type="PANTHER" id="PTHR24221:SF248">
    <property type="entry name" value="ABC TRANSPORTER TRANSMEMBRANE REGION"/>
    <property type="match status" value="1"/>
</dbReference>
<feature type="domain" description="ABC transporter" evidence="6">
    <location>
        <begin position="341"/>
        <end position="574"/>
    </location>
</feature>
<evidence type="ECO:0000313" key="9">
    <source>
        <dbReference type="Proteomes" id="UP000248916"/>
    </source>
</evidence>
<dbReference type="InterPro" id="IPR003439">
    <property type="entry name" value="ABC_transporter-like_ATP-bd"/>
</dbReference>
<protein>
    <submittedName>
        <fullName evidence="8">ATP-binding cassette subfamily C protein LapB</fullName>
    </submittedName>
</protein>
<keyword evidence="8" id="KW-0547">Nucleotide-binding</keyword>
<gene>
    <name evidence="8" type="ORF">LX81_03769</name>
</gene>
<dbReference type="Proteomes" id="UP000248916">
    <property type="component" value="Unassembled WGS sequence"/>
</dbReference>
<dbReference type="GO" id="GO:0140359">
    <property type="term" value="F:ABC-type transporter activity"/>
    <property type="evidence" value="ECO:0007669"/>
    <property type="project" value="InterPro"/>
</dbReference>
<dbReference type="GO" id="GO:0034040">
    <property type="term" value="F:ATPase-coupled lipid transmembrane transporter activity"/>
    <property type="evidence" value="ECO:0007669"/>
    <property type="project" value="TreeGrafter"/>
</dbReference>
<feature type="transmembrane region" description="Helical" evidence="5">
    <location>
        <begin position="169"/>
        <end position="186"/>
    </location>
</feature>
<keyword evidence="2 5" id="KW-0812">Transmembrane</keyword>
<keyword evidence="9" id="KW-1185">Reference proteome</keyword>